<feature type="domain" description="4Fe-4S ferredoxin-type" evidence="9">
    <location>
        <begin position="33"/>
        <end position="60"/>
    </location>
</feature>
<keyword evidence="7" id="KW-0408">Iron</keyword>
<dbReference type="Pfam" id="PF13187">
    <property type="entry name" value="Fer4_9"/>
    <property type="match status" value="1"/>
</dbReference>
<evidence type="ECO:0000256" key="5">
    <source>
        <dbReference type="ARBA" id="ARBA00022723"/>
    </source>
</evidence>
<accession>C8X5F1</accession>
<dbReference type="Gene3D" id="3.40.109.10">
    <property type="entry name" value="NADH Oxidase"/>
    <property type="match status" value="1"/>
</dbReference>
<keyword evidence="3" id="KW-0285">Flavoprotein</keyword>
<dbReference type="GO" id="GO:0046872">
    <property type="term" value="F:metal ion binding"/>
    <property type="evidence" value="ECO:0007669"/>
    <property type="project" value="UniProtKB-KW"/>
</dbReference>
<feature type="domain" description="4Fe-4S ferredoxin-type" evidence="9">
    <location>
        <begin position="2"/>
        <end position="31"/>
    </location>
</feature>
<dbReference type="SUPFAM" id="SSF54862">
    <property type="entry name" value="4Fe-4S ferredoxins"/>
    <property type="match status" value="1"/>
</dbReference>
<dbReference type="GO" id="GO:0016491">
    <property type="term" value="F:oxidoreductase activity"/>
    <property type="evidence" value="ECO:0007669"/>
    <property type="project" value="UniProtKB-KW"/>
</dbReference>
<gene>
    <name evidence="10" type="ordered locus">Dret_2365</name>
</gene>
<evidence type="ECO:0000313" key="11">
    <source>
        <dbReference type="Proteomes" id="UP000001052"/>
    </source>
</evidence>
<keyword evidence="11" id="KW-1185">Reference proteome</keyword>
<dbReference type="PROSITE" id="PS51379">
    <property type="entry name" value="4FE4S_FER_2"/>
    <property type="match status" value="2"/>
</dbReference>
<dbReference type="RefSeq" id="WP_015752782.1">
    <property type="nucleotide sequence ID" value="NC_013223.1"/>
</dbReference>
<dbReference type="InterPro" id="IPR017900">
    <property type="entry name" value="4Fe4S_Fe_S_CS"/>
</dbReference>
<evidence type="ECO:0000256" key="8">
    <source>
        <dbReference type="ARBA" id="ARBA00023014"/>
    </source>
</evidence>
<dbReference type="STRING" id="485915.Dret_2365"/>
<evidence type="ECO:0000256" key="3">
    <source>
        <dbReference type="ARBA" id="ARBA00022630"/>
    </source>
</evidence>
<keyword evidence="6" id="KW-0560">Oxidoreductase</keyword>
<dbReference type="EMBL" id="CP001734">
    <property type="protein sequence ID" value="ACV69648.1"/>
    <property type="molecule type" value="Genomic_DNA"/>
</dbReference>
<dbReference type="Gene3D" id="3.30.70.20">
    <property type="match status" value="1"/>
</dbReference>
<dbReference type="KEGG" id="drt:Dret_2365"/>
<dbReference type="PANTHER" id="PTHR43673">
    <property type="entry name" value="NAD(P)H NITROREDUCTASE YDGI-RELATED"/>
    <property type="match status" value="1"/>
</dbReference>
<dbReference type="SUPFAM" id="SSF55469">
    <property type="entry name" value="FMN-dependent nitroreductase-like"/>
    <property type="match status" value="1"/>
</dbReference>
<comment type="similarity">
    <text evidence="2">Belongs to the nitroreductase family.</text>
</comment>
<organism evidence="10 11">
    <name type="scientific">Desulfohalobium retbaense (strain ATCC 49708 / DSM 5692 / JCM 16813 / HR100)</name>
    <dbReference type="NCBI Taxonomy" id="485915"/>
    <lineage>
        <taxon>Bacteria</taxon>
        <taxon>Pseudomonadati</taxon>
        <taxon>Thermodesulfobacteriota</taxon>
        <taxon>Desulfovibrionia</taxon>
        <taxon>Desulfovibrionales</taxon>
        <taxon>Desulfohalobiaceae</taxon>
        <taxon>Desulfohalobium</taxon>
    </lineage>
</organism>
<keyword evidence="4" id="KW-0288">FMN</keyword>
<dbReference type="AlphaFoldDB" id="C8X5F1"/>
<dbReference type="PROSITE" id="PS00198">
    <property type="entry name" value="4FE4S_FER_1"/>
    <property type="match status" value="2"/>
</dbReference>
<dbReference type="PANTHER" id="PTHR43673:SF2">
    <property type="entry name" value="NITROREDUCTASE"/>
    <property type="match status" value="1"/>
</dbReference>
<comment type="cofactor">
    <cofactor evidence="1">
        <name>FMN</name>
        <dbReference type="ChEBI" id="CHEBI:58210"/>
    </cofactor>
</comment>
<proteinExistence type="inferred from homology"/>
<keyword evidence="5" id="KW-0479">Metal-binding</keyword>
<evidence type="ECO:0000256" key="2">
    <source>
        <dbReference type="ARBA" id="ARBA00007118"/>
    </source>
</evidence>
<dbReference type="InterPro" id="IPR017896">
    <property type="entry name" value="4Fe4S_Fe-S-bd"/>
</dbReference>
<evidence type="ECO:0000256" key="1">
    <source>
        <dbReference type="ARBA" id="ARBA00001917"/>
    </source>
</evidence>
<evidence type="ECO:0000256" key="7">
    <source>
        <dbReference type="ARBA" id="ARBA00023004"/>
    </source>
</evidence>
<dbReference type="OrthoDB" id="368873at2"/>
<dbReference type="InterPro" id="IPR029479">
    <property type="entry name" value="Nitroreductase"/>
</dbReference>
<dbReference type="InterPro" id="IPR000415">
    <property type="entry name" value="Nitroreductase-like"/>
</dbReference>
<dbReference type="Pfam" id="PF00881">
    <property type="entry name" value="Nitroreductase"/>
    <property type="match status" value="1"/>
</dbReference>
<reference evidence="11" key="1">
    <citation type="submission" date="2009-09" db="EMBL/GenBank/DDBJ databases">
        <title>The complete chromosome of Desulfohalobium retbaense DSM 5692.</title>
        <authorList>
            <consortium name="US DOE Joint Genome Institute (JGI-PGF)"/>
            <person name="Lucas S."/>
            <person name="Copeland A."/>
            <person name="Lapidus A."/>
            <person name="Glavina del Rio T."/>
            <person name="Dalin E."/>
            <person name="Tice H."/>
            <person name="Bruce D."/>
            <person name="Goodwin L."/>
            <person name="Pitluck S."/>
            <person name="Kyrpides N."/>
            <person name="Mavromatis K."/>
            <person name="Ivanova N."/>
            <person name="Mikhailova N."/>
            <person name="Munk A.C."/>
            <person name="Brettin T."/>
            <person name="Detter J.C."/>
            <person name="Han C."/>
            <person name="Tapia R."/>
            <person name="Larimer F."/>
            <person name="Land M."/>
            <person name="Hauser L."/>
            <person name="Markowitz V."/>
            <person name="Cheng J.-F."/>
            <person name="Hugenholtz P."/>
            <person name="Woyke T."/>
            <person name="Wu D."/>
            <person name="Spring S."/>
            <person name="Klenk H.-P."/>
            <person name="Eisen J.A."/>
        </authorList>
    </citation>
    <scope>NUCLEOTIDE SEQUENCE [LARGE SCALE GENOMIC DNA]</scope>
    <source>
        <strain evidence="11">DSM 5692</strain>
    </source>
</reference>
<evidence type="ECO:0000256" key="6">
    <source>
        <dbReference type="ARBA" id="ARBA00023002"/>
    </source>
</evidence>
<dbReference type="GO" id="GO:0051536">
    <property type="term" value="F:iron-sulfur cluster binding"/>
    <property type="evidence" value="ECO:0007669"/>
    <property type="project" value="UniProtKB-KW"/>
</dbReference>
<evidence type="ECO:0000256" key="4">
    <source>
        <dbReference type="ARBA" id="ARBA00022643"/>
    </source>
</evidence>
<protein>
    <submittedName>
        <fullName evidence="10">Nitroreductase</fullName>
    </submittedName>
</protein>
<sequence length="273" mass="30034">MLNFRIDEDRCIQCGECAADCPAMCISLDNGLPEIHEKRCIRCQHCLAVCPTAALSILDKDPDDSRPLHKDSLPAPEKMETLLMGRRSVRRYKPDPVPKETIRHLLQITGHAPTGMNVRQTLYTVVDDPEVMNEVRAATLRRVKEVIEDPGLPKGLEIVGKYVAAGDKMGVDIFYRGAPHLLIVSSPHNGPSPDADCLIALSQFELLAATMGLGTVWDGLAKWAIARIAPDLRERLGIPEDHTIGYAMAFGYPAVTYYRTTQHDAPAINVVGS</sequence>
<dbReference type="Proteomes" id="UP000001052">
    <property type="component" value="Chromosome"/>
</dbReference>
<reference evidence="10 11" key="2">
    <citation type="journal article" date="2010" name="Stand. Genomic Sci.">
        <title>Complete genome sequence of Desulfohalobium retbaense type strain (HR(100)).</title>
        <authorList>
            <person name="Spring S."/>
            <person name="Nolan M."/>
            <person name="Lapidus A."/>
            <person name="Glavina Del Rio T."/>
            <person name="Copeland A."/>
            <person name="Tice H."/>
            <person name="Cheng J.F."/>
            <person name="Lucas S."/>
            <person name="Land M."/>
            <person name="Chen F."/>
            <person name="Bruce D."/>
            <person name="Goodwin L."/>
            <person name="Pitluck S."/>
            <person name="Ivanova N."/>
            <person name="Mavromatis K."/>
            <person name="Mikhailova N."/>
            <person name="Pati A."/>
            <person name="Chen A."/>
            <person name="Palaniappan K."/>
            <person name="Hauser L."/>
            <person name="Chang Y.J."/>
            <person name="Jeffries C.D."/>
            <person name="Munk C."/>
            <person name="Kiss H."/>
            <person name="Chain P."/>
            <person name="Han C."/>
            <person name="Brettin T."/>
            <person name="Detter J.C."/>
            <person name="Schuler E."/>
            <person name="Goker M."/>
            <person name="Rohde M."/>
            <person name="Bristow J."/>
            <person name="Eisen J.A."/>
            <person name="Markowitz V."/>
            <person name="Hugenholtz P."/>
            <person name="Kyrpides N.C."/>
            <person name="Klenk H.P."/>
        </authorList>
    </citation>
    <scope>NUCLEOTIDE SEQUENCE [LARGE SCALE GENOMIC DNA]</scope>
    <source>
        <strain evidence="10 11">DSM 5692</strain>
    </source>
</reference>
<dbReference type="eggNOG" id="COG0778">
    <property type="taxonomic scope" value="Bacteria"/>
</dbReference>
<dbReference type="eggNOG" id="COG1145">
    <property type="taxonomic scope" value="Bacteria"/>
</dbReference>
<keyword evidence="8" id="KW-0411">Iron-sulfur</keyword>
<name>C8X5F1_DESRD</name>
<evidence type="ECO:0000259" key="9">
    <source>
        <dbReference type="PROSITE" id="PS51379"/>
    </source>
</evidence>
<dbReference type="HOGENOM" id="CLU_070764_2_0_7"/>
<evidence type="ECO:0000313" key="10">
    <source>
        <dbReference type="EMBL" id="ACV69648.1"/>
    </source>
</evidence>
<dbReference type="CDD" id="cd02143">
    <property type="entry name" value="nitroreductase_FeS-like"/>
    <property type="match status" value="1"/>
</dbReference>